<dbReference type="Proteomes" id="UP000504633">
    <property type="component" value="Unplaced"/>
</dbReference>
<dbReference type="InterPro" id="IPR023392">
    <property type="entry name" value="Tom20_dom_sf"/>
</dbReference>
<dbReference type="GO" id="GO:0016031">
    <property type="term" value="P:tRNA import into mitochondrion"/>
    <property type="evidence" value="ECO:0007669"/>
    <property type="project" value="TreeGrafter"/>
</dbReference>
<keyword evidence="9 10" id="KW-0472">Membrane</keyword>
<feature type="transmembrane region" description="Helical" evidence="10">
    <location>
        <begin position="6"/>
        <end position="26"/>
    </location>
</feature>
<dbReference type="Pfam" id="PF02064">
    <property type="entry name" value="MAS20"/>
    <property type="match status" value="2"/>
</dbReference>
<evidence type="ECO:0000256" key="2">
    <source>
        <dbReference type="ARBA" id="ARBA00005792"/>
    </source>
</evidence>
<evidence type="ECO:0000256" key="1">
    <source>
        <dbReference type="ARBA" id="ARBA00004572"/>
    </source>
</evidence>
<protein>
    <submittedName>
        <fullName evidence="12">Mitochondrial import receptor subunit TOM20 homolog B-like</fullName>
    </submittedName>
</protein>
<keyword evidence="6" id="KW-0653">Protein transport</keyword>
<dbReference type="PANTHER" id="PTHR12430:SF0">
    <property type="entry name" value="TRANSLOCASE OF OUTER MITOCHONDRIAL MEMBRANE 20"/>
    <property type="match status" value="1"/>
</dbReference>
<name>A0A6J1LHW6_DROHY</name>
<evidence type="ECO:0000256" key="5">
    <source>
        <dbReference type="ARBA" id="ARBA00022787"/>
    </source>
</evidence>
<keyword evidence="5" id="KW-1000">Mitochondrion outer membrane</keyword>
<comment type="subcellular location">
    <subcellularLocation>
        <location evidence="1">Mitochondrion outer membrane</location>
        <topology evidence="1">Single-pass membrane protein</topology>
    </subcellularLocation>
</comment>
<evidence type="ECO:0000313" key="11">
    <source>
        <dbReference type="Proteomes" id="UP000504633"/>
    </source>
</evidence>
<evidence type="ECO:0000256" key="6">
    <source>
        <dbReference type="ARBA" id="ARBA00022927"/>
    </source>
</evidence>
<dbReference type="OrthoDB" id="2154253at2759"/>
<dbReference type="GO" id="GO:0008320">
    <property type="term" value="F:protein transmembrane transporter activity"/>
    <property type="evidence" value="ECO:0007669"/>
    <property type="project" value="TreeGrafter"/>
</dbReference>
<sequence length="166" mass="19096">MFELSGQTVVFVGLAALALVSYCIYFDHKRRRDPQYKRRVHERRQRELSQCALRKPPLNAEVVEYFLRHVYLGETCVRSKDWDRAVHYFANAIMICADPHILLCKLKVAVPIELYDKIIAKVRLLVSTSENWGQPSTSIIDSLTSNEDRTLESTESLACSSEMNSD</sequence>
<evidence type="ECO:0000256" key="7">
    <source>
        <dbReference type="ARBA" id="ARBA00022989"/>
    </source>
</evidence>
<dbReference type="SUPFAM" id="SSF47157">
    <property type="entry name" value="Mitochondrial import receptor subunit Tom20"/>
    <property type="match status" value="1"/>
</dbReference>
<dbReference type="RefSeq" id="XP_023162930.1">
    <property type="nucleotide sequence ID" value="XM_023307162.2"/>
</dbReference>
<dbReference type="AlphaFoldDB" id="A0A6J1LHW6"/>
<dbReference type="InterPro" id="IPR002056">
    <property type="entry name" value="MAS20"/>
</dbReference>
<dbReference type="GeneID" id="111594047"/>
<keyword evidence="8" id="KW-0496">Mitochondrion</keyword>
<gene>
    <name evidence="12" type="primary">LOC111594047</name>
</gene>
<dbReference type="KEGG" id="dhe:111594047"/>
<evidence type="ECO:0000256" key="4">
    <source>
        <dbReference type="ARBA" id="ARBA00022692"/>
    </source>
</evidence>
<keyword evidence="4 10" id="KW-0812">Transmembrane</keyword>
<dbReference type="GO" id="GO:0005742">
    <property type="term" value="C:mitochondrial outer membrane translocase complex"/>
    <property type="evidence" value="ECO:0007669"/>
    <property type="project" value="InterPro"/>
</dbReference>
<reference evidence="12" key="1">
    <citation type="submission" date="2025-08" db="UniProtKB">
        <authorList>
            <consortium name="RefSeq"/>
        </authorList>
    </citation>
    <scope>IDENTIFICATION</scope>
    <source>
        <strain evidence="12">15085-1641.00</strain>
        <tissue evidence="12">Whole body</tissue>
    </source>
</reference>
<comment type="similarity">
    <text evidence="2">Belongs to the Tom20 family.</text>
</comment>
<keyword evidence="3" id="KW-0813">Transport</keyword>
<dbReference type="GO" id="GO:0030150">
    <property type="term" value="P:protein import into mitochondrial matrix"/>
    <property type="evidence" value="ECO:0007669"/>
    <property type="project" value="TreeGrafter"/>
</dbReference>
<evidence type="ECO:0000256" key="8">
    <source>
        <dbReference type="ARBA" id="ARBA00023128"/>
    </source>
</evidence>
<evidence type="ECO:0000256" key="9">
    <source>
        <dbReference type="ARBA" id="ARBA00023136"/>
    </source>
</evidence>
<proteinExistence type="inferred from homology"/>
<evidence type="ECO:0000256" key="3">
    <source>
        <dbReference type="ARBA" id="ARBA00022448"/>
    </source>
</evidence>
<dbReference type="PRINTS" id="PR00351">
    <property type="entry name" value="OM20RECEPTOR"/>
</dbReference>
<organism evidence="11 12">
    <name type="scientific">Drosophila hydei</name>
    <name type="common">Fruit fly</name>
    <dbReference type="NCBI Taxonomy" id="7224"/>
    <lineage>
        <taxon>Eukaryota</taxon>
        <taxon>Metazoa</taxon>
        <taxon>Ecdysozoa</taxon>
        <taxon>Arthropoda</taxon>
        <taxon>Hexapoda</taxon>
        <taxon>Insecta</taxon>
        <taxon>Pterygota</taxon>
        <taxon>Neoptera</taxon>
        <taxon>Endopterygota</taxon>
        <taxon>Diptera</taxon>
        <taxon>Brachycera</taxon>
        <taxon>Muscomorpha</taxon>
        <taxon>Ephydroidea</taxon>
        <taxon>Drosophilidae</taxon>
        <taxon>Drosophila</taxon>
    </lineage>
</organism>
<dbReference type="GO" id="GO:0030943">
    <property type="term" value="F:mitochondrion targeting sequence binding"/>
    <property type="evidence" value="ECO:0007669"/>
    <property type="project" value="TreeGrafter"/>
</dbReference>
<accession>A0A6J1LHW6</accession>
<dbReference type="PANTHER" id="PTHR12430">
    <property type="entry name" value="MITOCHONDRIAL IMPORT RECEPTOR SUBUNIT TOM20"/>
    <property type="match status" value="1"/>
</dbReference>
<keyword evidence="7 10" id="KW-1133">Transmembrane helix</keyword>
<evidence type="ECO:0000313" key="12">
    <source>
        <dbReference type="RefSeq" id="XP_023162930.1"/>
    </source>
</evidence>
<keyword evidence="11" id="KW-1185">Reference proteome</keyword>
<dbReference type="GO" id="GO:0006605">
    <property type="term" value="P:protein targeting"/>
    <property type="evidence" value="ECO:0007669"/>
    <property type="project" value="InterPro"/>
</dbReference>
<dbReference type="GO" id="GO:0006886">
    <property type="term" value="P:intracellular protein transport"/>
    <property type="evidence" value="ECO:0007669"/>
    <property type="project" value="InterPro"/>
</dbReference>
<dbReference type="Gene3D" id="1.20.960.10">
    <property type="entry name" value="Mitochondrial outer membrane translocase complex, subunit Tom20 domain"/>
    <property type="match status" value="1"/>
</dbReference>
<evidence type="ECO:0000256" key="10">
    <source>
        <dbReference type="SAM" id="Phobius"/>
    </source>
</evidence>
<dbReference type="OMA" id="AIMICAD"/>